<accession>A0A7Y9GZQ4</accession>
<keyword evidence="3" id="KW-1185">Reference proteome</keyword>
<reference evidence="2 3" key="2">
    <citation type="submission" date="2020-08" db="EMBL/GenBank/DDBJ databases">
        <title>The Agave Microbiome: Exploring the role of microbial communities in plant adaptations to desert environments.</title>
        <authorList>
            <person name="Partida-Martinez L.P."/>
        </authorList>
    </citation>
    <scope>NUCLEOTIDE SEQUENCE [LARGE SCALE GENOMIC DNA]</scope>
    <source>
        <strain evidence="2 3">AT2.17</strain>
    </source>
</reference>
<feature type="transmembrane region" description="Helical" evidence="1">
    <location>
        <begin position="80"/>
        <end position="101"/>
    </location>
</feature>
<name>A0A7Y9GZQ4_9ACTN</name>
<reference evidence="2 3" key="1">
    <citation type="submission" date="2020-07" db="EMBL/GenBank/DDBJ databases">
        <authorList>
            <person name="Partida-Martinez L."/>
            <person name="Huntemann M."/>
            <person name="Clum A."/>
            <person name="Wang J."/>
            <person name="Palaniappan K."/>
            <person name="Ritter S."/>
            <person name="Chen I.-M."/>
            <person name="Stamatis D."/>
            <person name="Reddy T."/>
            <person name="O'Malley R."/>
            <person name="Daum C."/>
            <person name="Shapiro N."/>
            <person name="Ivanova N."/>
            <person name="Kyrpides N."/>
            <person name="Woyke T."/>
        </authorList>
    </citation>
    <scope>NUCLEOTIDE SEQUENCE [LARGE SCALE GENOMIC DNA]</scope>
    <source>
        <strain evidence="2 3">AT2.17</strain>
    </source>
</reference>
<dbReference type="Proteomes" id="UP000549911">
    <property type="component" value="Unassembled WGS sequence"/>
</dbReference>
<proteinExistence type="predicted"/>
<gene>
    <name evidence="2" type="ORF">F4692_000419</name>
</gene>
<evidence type="ECO:0000313" key="3">
    <source>
        <dbReference type="Proteomes" id="UP000549911"/>
    </source>
</evidence>
<dbReference type="RefSeq" id="WP_179617987.1">
    <property type="nucleotide sequence ID" value="NZ_JACCBW010000001.1"/>
</dbReference>
<sequence>MSRTTRWLAALGAGAAVGAVTGGIASWSRTGGWEWVTVLVFGLATALPVAAIMLAWWSSDDDGGEDSIELDWMRRAHSGTFLDILVFAGSLTFLCTVLDLPLPRIDTVLWFAMLDAALRMMLLRRREA</sequence>
<evidence type="ECO:0000256" key="1">
    <source>
        <dbReference type="SAM" id="Phobius"/>
    </source>
</evidence>
<protein>
    <submittedName>
        <fullName evidence="2">Uncharacterized protein</fullName>
    </submittedName>
</protein>
<keyword evidence="1" id="KW-0472">Membrane</keyword>
<organism evidence="2 3">
    <name type="scientific">Nocardioides cavernae</name>
    <dbReference type="NCBI Taxonomy" id="1921566"/>
    <lineage>
        <taxon>Bacteria</taxon>
        <taxon>Bacillati</taxon>
        <taxon>Actinomycetota</taxon>
        <taxon>Actinomycetes</taxon>
        <taxon>Propionibacteriales</taxon>
        <taxon>Nocardioidaceae</taxon>
        <taxon>Nocardioides</taxon>
    </lineage>
</organism>
<keyword evidence="1" id="KW-1133">Transmembrane helix</keyword>
<dbReference type="EMBL" id="JACCBW010000001">
    <property type="protein sequence ID" value="NYE35315.1"/>
    <property type="molecule type" value="Genomic_DNA"/>
</dbReference>
<dbReference type="AlphaFoldDB" id="A0A7Y9GZQ4"/>
<keyword evidence="1" id="KW-0812">Transmembrane</keyword>
<feature type="transmembrane region" description="Helical" evidence="1">
    <location>
        <begin position="35"/>
        <end position="59"/>
    </location>
</feature>
<evidence type="ECO:0000313" key="2">
    <source>
        <dbReference type="EMBL" id="NYE35315.1"/>
    </source>
</evidence>
<comment type="caution">
    <text evidence="2">The sequence shown here is derived from an EMBL/GenBank/DDBJ whole genome shotgun (WGS) entry which is preliminary data.</text>
</comment>